<dbReference type="GO" id="GO:0140359">
    <property type="term" value="F:ABC-type transporter activity"/>
    <property type="evidence" value="ECO:0007669"/>
    <property type="project" value="InterPro"/>
</dbReference>
<dbReference type="InterPro" id="IPR043926">
    <property type="entry name" value="ABCG_dom"/>
</dbReference>
<dbReference type="GO" id="GO:0016887">
    <property type="term" value="F:ATP hydrolysis activity"/>
    <property type="evidence" value="ECO:0007669"/>
    <property type="project" value="InterPro"/>
</dbReference>
<feature type="transmembrane region" description="Helical" evidence="10">
    <location>
        <begin position="491"/>
        <end position="512"/>
    </location>
</feature>
<accession>A9U4T1</accession>
<reference evidence="12 14" key="2">
    <citation type="journal article" date="2018" name="Plant J.">
        <title>The Physcomitrella patens chromosome-scale assembly reveals moss genome structure and evolution.</title>
        <authorList>
            <person name="Lang D."/>
            <person name="Ullrich K.K."/>
            <person name="Murat F."/>
            <person name="Fuchs J."/>
            <person name="Jenkins J."/>
            <person name="Haas F.B."/>
            <person name="Piednoel M."/>
            <person name="Gundlach H."/>
            <person name="Van Bel M."/>
            <person name="Meyberg R."/>
            <person name="Vives C."/>
            <person name="Morata J."/>
            <person name="Symeonidi A."/>
            <person name="Hiss M."/>
            <person name="Muchero W."/>
            <person name="Kamisugi Y."/>
            <person name="Saleh O."/>
            <person name="Blanc G."/>
            <person name="Decker E.L."/>
            <person name="van Gessel N."/>
            <person name="Grimwood J."/>
            <person name="Hayes R.D."/>
            <person name="Graham S.W."/>
            <person name="Gunter L.E."/>
            <person name="McDaniel S.F."/>
            <person name="Hoernstein S.N.W."/>
            <person name="Larsson A."/>
            <person name="Li F.W."/>
            <person name="Perroud P.F."/>
            <person name="Phillips J."/>
            <person name="Ranjan P."/>
            <person name="Rokshar D.S."/>
            <person name="Rothfels C.J."/>
            <person name="Schneider L."/>
            <person name="Shu S."/>
            <person name="Stevenson D.W."/>
            <person name="Thummler F."/>
            <person name="Tillich M."/>
            <person name="Villarreal Aguilar J.C."/>
            <person name="Widiez T."/>
            <person name="Wong G.K."/>
            <person name="Wymore A."/>
            <person name="Zhang Y."/>
            <person name="Zimmer A.D."/>
            <person name="Quatrano R.S."/>
            <person name="Mayer K.F.X."/>
            <person name="Goodstein D."/>
            <person name="Casacuberta J.M."/>
            <person name="Vandepoele K."/>
            <person name="Reski R."/>
            <person name="Cuming A.C."/>
            <person name="Tuskan G.A."/>
            <person name="Maumus F."/>
            <person name="Salse J."/>
            <person name="Schmutz J."/>
            <person name="Rensing S.A."/>
        </authorList>
    </citation>
    <scope>NUCLEOTIDE SEQUENCE [LARGE SCALE GENOMIC DNA]</scope>
    <source>
        <strain evidence="13 14">cv. Gransden 2004</strain>
    </source>
</reference>
<dbReference type="InterPro" id="IPR013525">
    <property type="entry name" value="ABC2_TM"/>
</dbReference>
<feature type="domain" description="ABC transporter" evidence="11">
    <location>
        <begin position="799"/>
        <end position="1052"/>
    </location>
</feature>
<dbReference type="PANTHER" id="PTHR48040">
    <property type="entry name" value="PLEIOTROPIC DRUG RESISTANCE PROTEIN 1-LIKE ISOFORM X1"/>
    <property type="match status" value="1"/>
</dbReference>
<comment type="similarity">
    <text evidence="2">Belongs to the ABC transporter superfamily. ABCG family. PDR (TC 3.A.1.205) subfamily.</text>
</comment>
<evidence type="ECO:0000256" key="9">
    <source>
        <dbReference type="ARBA" id="ARBA00023136"/>
    </source>
</evidence>
<dbReference type="PaxDb" id="3218-PP1S536_7V6.1"/>
<dbReference type="Gramene" id="Pp3c2_34070V3.1">
    <property type="protein sequence ID" value="Pp3c2_34070V3.1"/>
    <property type="gene ID" value="Pp3c2_34070"/>
</dbReference>
<feature type="transmembrane region" description="Helical" evidence="10">
    <location>
        <begin position="1231"/>
        <end position="1249"/>
    </location>
</feature>
<evidence type="ECO:0000256" key="1">
    <source>
        <dbReference type="ARBA" id="ARBA00004141"/>
    </source>
</evidence>
<dbReference type="Gene3D" id="3.40.50.300">
    <property type="entry name" value="P-loop containing nucleotide triphosphate hydrolases"/>
    <property type="match status" value="2"/>
</dbReference>
<dbReference type="OrthoDB" id="245989at2759"/>
<dbReference type="EnsemblPlants" id="Pp3c2_34070V3.1">
    <property type="protein sequence ID" value="Pp3c2_34070V3.1"/>
    <property type="gene ID" value="Pp3c2_34070"/>
</dbReference>
<dbReference type="SMART" id="SM00382">
    <property type="entry name" value="AAA"/>
    <property type="match status" value="2"/>
</dbReference>
<keyword evidence="9 10" id="KW-0472">Membrane</keyword>
<dbReference type="EMBL" id="ABEU02000002">
    <property type="protein sequence ID" value="PNR60816.1"/>
    <property type="molecule type" value="Genomic_DNA"/>
</dbReference>
<feature type="transmembrane region" description="Helical" evidence="10">
    <location>
        <begin position="717"/>
        <end position="741"/>
    </location>
</feature>
<evidence type="ECO:0000256" key="7">
    <source>
        <dbReference type="ARBA" id="ARBA00022840"/>
    </source>
</evidence>
<keyword evidence="3" id="KW-0813">Transport</keyword>
<feature type="transmembrane region" description="Helical" evidence="10">
    <location>
        <begin position="1315"/>
        <end position="1334"/>
    </location>
</feature>
<dbReference type="Pfam" id="PF19055">
    <property type="entry name" value="ABC2_membrane_7"/>
    <property type="match status" value="2"/>
</dbReference>
<dbReference type="RefSeq" id="XP_024369075.1">
    <property type="nucleotide sequence ID" value="XM_024513307.2"/>
</dbReference>
<dbReference type="InterPro" id="IPR027417">
    <property type="entry name" value="P-loop_NTPase"/>
</dbReference>
<feature type="transmembrane region" description="Helical" evidence="10">
    <location>
        <begin position="609"/>
        <end position="628"/>
    </location>
</feature>
<dbReference type="FunFam" id="3.40.50.300:FF:000179">
    <property type="entry name" value="ABC transporter G family member 34"/>
    <property type="match status" value="1"/>
</dbReference>
<proteinExistence type="inferred from homology"/>
<dbReference type="SUPFAM" id="SSF52540">
    <property type="entry name" value="P-loop containing nucleoside triphosphate hydrolases"/>
    <property type="match status" value="2"/>
</dbReference>
<dbReference type="Proteomes" id="UP000006727">
    <property type="component" value="Chromosome 2"/>
</dbReference>
<evidence type="ECO:0000256" key="6">
    <source>
        <dbReference type="ARBA" id="ARBA00022741"/>
    </source>
</evidence>
<feature type="transmembrane region" description="Helical" evidence="10">
    <location>
        <begin position="1261"/>
        <end position="1282"/>
    </location>
</feature>
<evidence type="ECO:0000313" key="12">
    <source>
        <dbReference type="EMBL" id="PNR60816.1"/>
    </source>
</evidence>
<evidence type="ECO:0000313" key="14">
    <source>
        <dbReference type="Proteomes" id="UP000006727"/>
    </source>
</evidence>
<dbReference type="RefSeq" id="XP_024369074.1">
    <property type="nucleotide sequence ID" value="XM_024513306.2"/>
</dbReference>
<dbReference type="GO" id="GO:0016020">
    <property type="term" value="C:membrane"/>
    <property type="evidence" value="ECO:0007669"/>
    <property type="project" value="UniProtKB-SubCell"/>
</dbReference>
<feature type="transmembrane region" description="Helical" evidence="10">
    <location>
        <begin position="524"/>
        <end position="543"/>
    </location>
</feature>
<name>A9U4T1_PHYPA</name>
<keyword evidence="7" id="KW-0067">ATP-binding</keyword>
<gene>
    <name evidence="13" type="primary">LOC112279153</name>
    <name evidence="12" type="ORF">PHYPA_003609</name>
</gene>
<feature type="transmembrane region" description="Helical" evidence="10">
    <location>
        <begin position="1142"/>
        <end position="1163"/>
    </location>
</feature>
<organism evidence="12">
    <name type="scientific">Physcomitrium patens</name>
    <name type="common">Spreading-leaved earth moss</name>
    <name type="synonym">Physcomitrella patens</name>
    <dbReference type="NCBI Taxonomy" id="3218"/>
    <lineage>
        <taxon>Eukaryota</taxon>
        <taxon>Viridiplantae</taxon>
        <taxon>Streptophyta</taxon>
        <taxon>Embryophyta</taxon>
        <taxon>Bryophyta</taxon>
        <taxon>Bryophytina</taxon>
        <taxon>Bryopsida</taxon>
        <taxon>Funariidae</taxon>
        <taxon>Funariales</taxon>
        <taxon>Funariaceae</taxon>
        <taxon>Physcomitrium</taxon>
    </lineage>
</organism>
<dbReference type="FunFam" id="3.40.50.300:FF:000157">
    <property type="entry name" value="ABC transporter G family member 34"/>
    <property type="match status" value="1"/>
</dbReference>
<feature type="domain" description="ABC transporter" evidence="11">
    <location>
        <begin position="116"/>
        <end position="395"/>
    </location>
</feature>
<dbReference type="Pfam" id="PF14510">
    <property type="entry name" value="ABC_trans_N"/>
    <property type="match status" value="1"/>
</dbReference>
<dbReference type="Pfam" id="PF00005">
    <property type="entry name" value="ABC_tran"/>
    <property type="match status" value="2"/>
</dbReference>
<dbReference type="eggNOG" id="KOG0065">
    <property type="taxonomic scope" value="Eukaryota"/>
</dbReference>
<dbReference type="PROSITE" id="PS50893">
    <property type="entry name" value="ABC_TRANSPORTER_2"/>
    <property type="match status" value="2"/>
</dbReference>
<dbReference type="Pfam" id="PF01061">
    <property type="entry name" value="ABC2_membrane"/>
    <property type="match status" value="2"/>
</dbReference>
<feature type="transmembrane region" description="Helical" evidence="10">
    <location>
        <begin position="634"/>
        <end position="656"/>
    </location>
</feature>
<dbReference type="InterPro" id="IPR003593">
    <property type="entry name" value="AAA+_ATPase"/>
</dbReference>
<dbReference type="GO" id="GO:0005524">
    <property type="term" value="F:ATP binding"/>
    <property type="evidence" value="ECO:0007669"/>
    <property type="project" value="UniProtKB-KW"/>
</dbReference>
<evidence type="ECO:0000259" key="11">
    <source>
        <dbReference type="PROSITE" id="PS50893"/>
    </source>
</evidence>
<keyword evidence="5" id="KW-0677">Repeat</keyword>
<dbReference type="HOGENOM" id="CLU_000604_35_6_1"/>
<evidence type="ECO:0000256" key="4">
    <source>
        <dbReference type="ARBA" id="ARBA00022692"/>
    </source>
</evidence>
<dbReference type="InterPro" id="IPR034003">
    <property type="entry name" value="ABCG_PDR_2"/>
</dbReference>
<keyword evidence="6" id="KW-0547">Nucleotide-binding</keyword>
<keyword evidence="14" id="KW-1185">Reference proteome</keyword>
<feature type="transmembrane region" description="Helical" evidence="10">
    <location>
        <begin position="1175"/>
        <end position="1191"/>
    </location>
</feature>
<evidence type="ECO:0000256" key="5">
    <source>
        <dbReference type="ARBA" id="ARBA00022737"/>
    </source>
</evidence>
<feature type="transmembrane region" description="Helical" evidence="10">
    <location>
        <begin position="1370"/>
        <end position="1393"/>
    </location>
</feature>
<evidence type="ECO:0000256" key="8">
    <source>
        <dbReference type="ARBA" id="ARBA00022989"/>
    </source>
</evidence>
<sequence>MATPSTYDSSWFSHGHGGSRIWNDVPSDKLEKRKAIEWASLEKLLEGQDDRQQILDNALATSQHDTELLLQNIRDRIDKVGIVLPTVEVRFDHLTVNAEVYVGDRALPSLINFTRDLFEDVLASCGILPPIKRPFTILREVSGVLKPGRMTLLLGPPGGGKTTLLLALAGKLHKDLTTQGLITYNGHPLTDFIPQRTAAYVGQNDDHIGELTVRETLDFAARCQGVGSRFTLLEELERREKHLGIQPDPHIDAFMKGTAIKGKEHSLSTDYIIKVLGLEVCADVVVGSDMLRGISGGQKKRVTTGEMVVGPKKTLFMDEISTGLDSSTTFQIVKSTREFVHLLQGTVLMALLQPAPETFELFDDIILLAEGRIVYMGPREHSVEFFESQGFLLPDRKGIADFLQEVTSRKDQGQYWSQDMGPYRYVSVEELAIAFKRSKIGQEQGQYLSQPFDKTLSHPQALITTPYALSSWNIFKACVDREWLLIKRNKFLYVFRTCQVVLLSFICSTLFIRTRIHPIDEQNGFLYMSSLFFALIHMMFNAFTEMTLTVWRLPVFYKQRDNMFYPAWAFSIPGWLMRIPYSFAEALIWSSICYYSIGLAPEAKHFFRYFLLLFLMHQMGIGLFRTIGALGREMVISNTFGSFALLVFLVLGGFVLSKDNVPRGWIWGYWLTPLSYAQNAIAVNEFRAIRWDIKSPNADTPLWVAILKSRGMYPQKYWYSIGAAALFVYTILFNVTLVLALKYLQPLTRQHIITQENSLNEQFETRIGMTNNTSSIQVDNHQNSEESVGMVLPFQPLAITFDDMSYFVDMPLEMVARGMKSSKLQLLHNISGALQPGVLTALMGVSGAGKTTLMDVLAGRKTGGTMEGVVKVGGFVKVQETFARVSGYVEQTDIHSPQVTVYESLIYSSWLRLPSDISPETRHSFVEQIMKLVELHNIKHALVGLPGISGLSTEQRKRLTIAVELVANPSIIFMDEPTSGLDARAAAIVMRTVSNTVNTGRTVVCTIHQPSIDIFEAFDELILLKRGGKLIYIGPLGKYSSDLIQYFSSIPGVPPIADGYNPATWMLEVTTPAMEKKLDVDFTTFFLQSEMHQKNKAMVEELSKTKPGTKDLWFDTKYSQSFKQQFMACLWKQNITYWRSPYYNAVRFFFTFIIALMFGSIFWKRGLQHQKQQDVQNVMGVLYASVLFLGVNNSSSVQPVVSVERTVFYRERAAGMYGPIPYALGQGLIEIPYIFVQTILYAVVTYSMIHFEWTASKFFWYFFYMFLTFTYFTFYGMMAVGLTPSQQLAAVTSSGFYSLWNLFAGFLIPKASMPAWWSWYYWLCPVAWTLYGLISSQLGNMTSTIDAPGYGKNITIEEFIHLYLGYRYDWLGIVVVVLLVFLFVFWSVFAYSIKYLNYQNR</sequence>
<feature type="transmembrane region" description="Helical" evidence="10">
    <location>
        <begin position="1288"/>
        <end position="1308"/>
    </location>
</feature>
<protein>
    <recommendedName>
        <fullName evidence="11">ABC transporter domain-containing protein</fullName>
    </recommendedName>
</protein>
<evidence type="ECO:0000256" key="10">
    <source>
        <dbReference type="SAM" id="Phobius"/>
    </source>
</evidence>
<reference evidence="13" key="3">
    <citation type="submission" date="2020-12" db="UniProtKB">
        <authorList>
            <consortium name="EnsemblPlants"/>
        </authorList>
    </citation>
    <scope>IDENTIFICATION</scope>
</reference>
<dbReference type="GeneID" id="112279153"/>
<dbReference type="InterPro" id="IPR013581">
    <property type="entry name" value="PDR_assoc"/>
</dbReference>
<dbReference type="PANTHER" id="PTHR48040:SF13">
    <property type="entry name" value="ABC TRANSPORTER G FAMILY MEMBER 31"/>
    <property type="match status" value="1"/>
</dbReference>
<evidence type="ECO:0000256" key="2">
    <source>
        <dbReference type="ARBA" id="ARBA00006012"/>
    </source>
</evidence>
<reference evidence="12 14" key="1">
    <citation type="journal article" date="2008" name="Science">
        <title>The Physcomitrella genome reveals evolutionary insights into the conquest of land by plants.</title>
        <authorList>
            <person name="Rensing S."/>
            <person name="Lang D."/>
            <person name="Zimmer A."/>
            <person name="Terry A."/>
            <person name="Salamov A."/>
            <person name="Shapiro H."/>
            <person name="Nishiyama T."/>
            <person name="Perroud P.-F."/>
            <person name="Lindquist E."/>
            <person name="Kamisugi Y."/>
            <person name="Tanahashi T."/>
            <person name="Sakakibara K."/>
            <person name="Fujita T."/>
            <person name="Oishi K."/>
            <person name="Shin-I T."/>
            <person name="Kuroki Y."/>
            <person name="Toyoda A."/>
            <person name="Suzuki Y."/>
            <person name="Hashimoto A."/>
            <person name="Yamaguchi K."/>
            <person name="Sugano A."/>
            <person name="Kohara Y."/>
            <person name="Fujiyama A."/>
            <person name="Anterola A."/>
            <person name="Aoki S."/>
            <person name="Ashton N."/>
            <person name="Barbazuk W.B."/>
            <person name="Barker E."/>
            <person name="Bennetzen J."/>
            <person name="Bezanilla M."/>
            <person name="Blankenship R."/>
            <person name="Cho S.H."/>
            <person name="Dutcher S."/>
            <person name="Estelle M."/>
            <person name="Fawcett J.A."/>
            <person name="Gundlach H."/>
            <person name="Hanada K."/>
            <person name="Heyl A."/>
            <person name="Hicks K.A."/>
            <person name="Hugh J."/>
            <person name="Lohr M."/>
            <person name="Mayer K."/>
            <person name="Melkozernov A."/>
            <person name="Murata T."/>
            <person name="Nelson D."/>
            <person name="Pils B."/>
            <person name="Prigge M."/>
            <person name="Reiss B."/>
            <person name="Renner T."/>
            <person name="Rombauts S."/>
            <person name="Rushton P."/>
            <person name="Sanderfoot A."/>
            <person name="Schween G."/>
            <person name="Shiu S.-H."/>
            <person name="Stueber K."/>
            <person name="Theodoulou F.L."/>
            <person name="Tu H."/>
            <person name="Van de Peer Y."/>
            <person name="Verrier P.J."/>
            <person name="Waters E."/>
            <person name="Wood A."/>
            <person name="Yang L."/>
            <person name="Cove D."/>
            <person name="Cuming A."/>
            <person name="Hasebe M."/>
            <person name="Lucas S."/>
            <person name="Mishler D.B."/>
            <person name="Reski R."/>
            <person name="Grigoriev I."/>
            <person name="Quatrano R.S."/>
            <person name="Boore J.L."/>
        </authorList>
    </citation>
    <scope>NUCLEOTIDE SEQUENCE [LARGE SCALE GENOMIC DNA]</scope>
    <source>
        <strain evidence="13 14">cv. Gransden 2004</strain>
    </source>
</reference>
<dbReference type="Pfam" id="PF08370">
    <property type="entry name" value="PDR_assoc"/>
    <property type="match status" value="1"/>
</dbReference>
<keyword evidence="8 10" id="KW-1133">Transmembrane helix</keyword>
<dbReference type="OMA" id="FFRTEME"/>
<comment type="subcellular location">
    <subcellularLocation>
        <location evidence="1">Membrane</location>
        <topology evidence="1">Multi-pass membrane protein</topology>
    </subcellularLocation>
</comment>
<dbReference type="InterPro" id="IPR003439">
    <property type="entry name" value="ABC_transporter-like_ATP-bd"/>
</dbReference>
<keyword evidence="4 10" id="KW-0812">Transmembrane</keyword>
<evidence type="ECO:0000256" key="3">
    <source>
        <dbReference type="ARBA" id="ARBA00022448"/>
    </source>
</evidence>
<dbReference type="CDD" id="cd03232">
    <property type="entry name" value="ABCG_PDR_domain2"/>
    <property type="match status" value="1"/>
</dbReference>
<dbReference type="InterPro" id="IPR029481">
    <property type="entry name" value="ABC_trans_N"/>
</dbReference>
<evidence type="ECO:0000313" key="13">
    <source>
        <dbReference type="EnsemblPlants" id="Pp3c2_34070V3.1"/>
    </source>
</evidence>